<evidence type="ECO:0000313" key="2">
    <source>
        <dbReference type="Proteomes" id="UP000765509"/>
    </source>
</evidence>
<reference evidence="1" key="1">
    <citation type="submission" date="2021-03" db="EMBL/GenBank/DDBJ databases">
        <title>Draft genome sequence of rust myrtle Austropuccinia psidii MF-1, a brazilian biotype.</title>
        <authorList>
            <person name="Quecine M.C."/>
            <person name="Pachon D.M.R."/>
            <person name="Bonatelli M.L."/>
            <person name="Correr F.H."/>
            <person name="Franceschini L.M."/>
            <person name="Leite T.F."/>
            <person name="Margarido G.R.A."/>
            <person name="Almeida C.A."/>
            <person name="Ferrarezi J.A."/>
            <person name="Labate C.A."/>
        </authorList>
    </citation>
    <scope>NUCLEOTIDE SEQUENCE</scope>
    <source>
        <strain evidence="1">MF-1</strain>
    </source>
</reference>
<comment type="caution">
    <text evidence="1">The sequence shown here is derived from an EMBL/GenBank/DDBJ whole genome shotgun (WGS) entry which is preliminary data.</text>
</comment>
<organism evidence="1 2">
    <name type="scientific">Austropuccinia psidii MF-1</name>
    <dbReference type="NCBI Taxonomy" id="1389203"/>
    <lineage>
        <taxon>Eukaryota</taxon>
        <taxon>Fungi</taxon>
        <taxon>Dikarya</taxon>
        <taxon>Basidiomycota</taxon>
        <taxon>Pucciniomycotina</taxon>
        <taxon>Pucciniomycetes</taxon>
        <taxon>Pucciniales</taxon>
        <taxon>Sphaerophragmiaceae</taxon>
        <taxon>Austropuccinia</taxon>
    </lineage>
</organism>
<accession>A0A9Q3PTQ8</accession>
<keyword evidence="2" id="KW-1185">Reference proteome</keyword>
<name>A0A9Q3PTQ8_9BASI</name>
<dbReference type="EMBL" id="AVOT02092815">
    <property type="protein sequence ID" value="MBW0573784.1"/>
    <property type="molecule type" value="Genomic_DNA"/>
</dbReference>
<proteinExistence type="predicted"/>
<dbReference type="AlphaFoldDB" id="A0A9Q3PTQ8"/>
<dbReference type="Proteomes" id="UP000765509">
    <property type="component" value="Unassembled WGS sequence"/>
</dbReference>
<gene>
    <name evidence="1" type="ORF">O181_113499</name>
</gene>
<evidence type="ECO:0000313" key="1">
    <source>
        <dbReference type="EMBL" id="MBW0573784.1"/>
    </source>
</evidence>
<sequence length="151" mass="16905">MSPGQISHQLTEIDFTTHSDNINHHMCHYRMSLKAQPQLHTLCNVRVITRHGATQQFGMLTLVHEKTSTPPPHLLLGLKSLCCCGDLKLCLRHRPHLPNMPPTLLTILTLAVPSRHASDTPYHPYAYIVTARHSSNAAYHPYTCSALPTCL</sequence>
<protein>
    <submittedName>
        <fullName evidence="1">Uncharacterized protein</fullName>
    </submittedName>
</protein>